<dbReference type="AlphaFoldDB" id="R7V1Q5"/>
<dbReference type="Proteomes" id="UP000014760">
    <property type="component" value="Unassembled WGS sequence"/>
</dbReference>
<accession>R7V1Q5</accession>
<feature type="coiled-coil region" evidence="1">
    <location>
        <begin position="79"/>
        <end position="106"/>
    </location>
</feature>
<sequence length="113" mass="13143">MDSFNDSGYFPGNEDLYVDLKGRLVELEEKATKVKHALQLVKGMITTIEREVKQDEGRSSSKEKWIASVQRLANVYFKRNQLQSARDQVLEEIQEVYDELENIAEIQHQGNRK</sequence>
<organism evidence="2">
    <name type="scientific">Capitella teleta</name>
    <name type="common">Polychaete worm</name>
    <dbReference type="NCBI Taxonomy" id="283909"/>
    <lineage>
        <taxon>Eukaryota</taxon>
        <taxon>Metazoa</taxon>
        <taxon>Spiralia</taxon>
        <taxon>Lophotrochozoa</taxon>
        <taxon>Annelida</taxon>
        <taxon>Polychaeta</taxon>
        <taxon>Sedentaria</taxon>
        <taxon>Scolecida</taxon>
        <taxon>Capitellidae</taxon>
        <taxon>Capitella</taxon>
    </lineage>
</organism>
<reference evidence="2 4" key="2">
    <citation type="journal article" date="2013" name="Nature">
        <title>Insights into bilaterian evolution from three spiralian genomes.</title>
        <authorList>
            <person name="Simakov O."/>
            <person name="Marletaz F."/>
            <person name="Cho S.J."/>
            <person name="Edsinger-Gonzales E."/>
            <person name="Havlak P."/>
            <person name="Hellsten U."/>
            <person name="Kuo D.H."/>
            <person name="Larsson T."/>
            <person name="Lv J."/>
            <person name="Arendt D."/>
            <person name="Savage R."/>
            <person name="Osoegawa K."/>
            <person name="de Jong P."/>
            <person name="Grimwood J."/>
            <person name="Chapman J.A."/>
            <person name="Shapiro H."/>
            <person name="Aerts A."/>
            <person name="Otillar R.P."/>
            <person name="Terry A.Y."/>
            <person name="Boore J.L."/>
            <person name="Grigoriev I.V."/>
            <person name="Lindberg D.R."/>
            <person name="Seaver E.C."/>
            <person name="Weisblat D.A."/>
            <person name="Putnam N.H."/>
            <person name="Rokhsar D.S."/>
        </authorList>
    </citation>
    <scope>NUCLEOTIDE SEQUENCE</scope>
    <source>
        <strain evidence="2 4">I ESC-2004</strain>
    </source>
</reference>
<gene>
    <name evidence="2" type="ORF">CAPTEDRAFT_214814</name>
</gene>
<evidence type="ECO:0000256" key="1">
    <source>
        <dbReference type="SAM" id="Coils"/>
    </source>
</evidence>
<keyword evidence="4" id="KW-1185">Reference proteome</keyword>
<reference evidence="3" key="3">
    <citation type="submission" date="2015-06" db="UniProtKB">
        <authorList>
            <consortium name="EnsemblMetazoa"/>
        </authorList>
    </citation>
    <scope>IDENTIFICATION</scope>
</reference>
<dbReference type="EMBL" id="KB295903">
    <property type="protein sequence ID" value="ELU12489.1"/>
    <property type="molecule type" value="Genomic_DNA"/>
</dbReference>
<dbReference type="HOGENOM" id="CLU_2212417_0_0_1"/>
<evidence type="ECO:0000313" key="3">
    <source>
        <dbReference type="EnsemblMetazoa" id="CapteP214814"/>
    </source>
</evidence>
<name>R7V1Q5_CAPTE</name>
<evidence type="ECO:0000313" key="2">
    <source>
        <dbReference type="EMBL" id="ELU12489.1"/>
    </source>
</evidence>
<evidence type="ECO:0000313" key="4">
    <source>
        <dbReference type="Proteomes" id="UP000014760"/>
    </source>
</evidence>
<dbReference type="EnsemblMetazoa" id="CapteT214814">
    <property type="protein sequence ID" value="CapteP214814"/>
    <property type="gene ID" value="CapteG214814"/>
</dbReference>
<protein>
    <submittedName>
        <fullName evidence="2 3">Uncharacterized protein</fullName>
    </submittedName>
</protein>
<reference evidence="4" key="1">
    <citation type="submission" date="2012-12" db="EMBL/GenBank/DDBJ databases">
        <authorList>
            <person name="Hellsten U."/>
            <person name="Grimwood J."/>
            <person name="Chapman J.A."/>
            <person name="Shapiro H."/>
            <person name="Aerts A."/>
            <person name="Otillar R.P."/>
            <person name="Terry A.Y."/>
            <person name="Boore J.L."/>
            <person name="Simakov O."/>
            <person name="Marletaz F."/>
            <person name="Cho S.-J."/>
            <person name="Edsinger-Gonzales E."/>
            <person name="Havlak P."/>
            <person name="Kuo D.-H."/>
            <person name="Larsson T."/>
            <person name="Lv J."/>
            <person name="Arendt D."/>
            <person name="Savage R."/>
            <person name="Osoegawa K."/>
            <person name="de Jong P."/>
            <person name="Lindberg D.R."/>
            <person name="Seaver E.C."/>
            <person name="Weisblat D.A."/>
            <person name="Putnam N.H."/>
            <person name="Grigoriev I.V."/>
            <person name="Rokhsar D.S."/>
        </authorList>
    </citation>
    <scope>NUCLEOTIDE SEQUENCE</scope>
    <source>
        <strain evidence="4">I ESC-2004</strain>
    </source>
</reference>
<proteinExistence type="predicted"/>
<dbReference type="EMBL" id="AMQN01005380">
    <property type="status" value="NOT_ANNOTATED_CDS"/>
    <property type="molecule type" value="Genomic_DNA"/>
</dbReference>
<keyword evidence="1" id="KW-0175">Coiled coil</keyword>